<dbReference type="FunFam" id="3.10.580.10:FF:000032">
    <property type="entry name" value="Chloride channel protein"/>
    <property type="match status" value="1"/>
</dbReference>
<dbReference type="GO" id="GO:0005247">
    <property type="term" value="F:voltage-gated chloride channel activity"/>
    <property type="evidence" value="ECO:0007669"/>
    <property type="project" value="TreeGrafter"/>
</dbReference>
<evidence type="ECO:0000256" key="3">
    <source>
        <dbReference type="ARBA" id="ARBA00023214"/>
    </source>
</evidence>
<evidence type="ECO:0000256" key="4">
    <source>
        <dbReference type="SAM" id="MobiDB-lite"/>
    </source>
</evidence>
<dbReference type="SUPFAM" id="SSF54631">
    <property type="entry name" value="CBS-domain pair"/>
    <property type="match status" value="1"/>
</dbReference>
<keyword evidence="1" id="KW-0813">Transport</keyword>
<keyword evidence="3" id="KW-0868">Chloride</keyword>
<keyword evidence="2" id="KW-0406">Ion transport</keyword>
<evidence type="ECO:0000313" key="5">
    <source>
        <dbReference type="WBParaSite" id="GPUH_0000687101-mRNA-1"/>
    </source>
</evidence>
<dbReference type="Gene3D" id="3.10.580.10">
    <property type="entry name" value="CBS-domain"/>
    <property type="match status" value="1"/>
</dbReference>
<name>A0A183DDS1_9BILA</name>
<dbReference type="GO" id="GO:0005886">
    <property type="term" value="C:plasma membrane"/>
    <property type="evidence" value="ECO:0007669"/>
    <property type="project" value="TreeGrafter"/>
</dbReference>
<dbReference type="WBParaSite" id="GPUH_0000687101-mRNA-1">
    <property type="protein sequence ID" value="GPUH_0000687101-mRNA-1"/>
    <property type="gene ID" value="GPUH_0000687101"/>
</dbReference>
<reference evidence="5" key="1">
    <citation type="submission" date="2016-06" db="UniProtKB">
        <authorList>
            <consortium name="WormBaseParasite"/>
        </authorList>
    </citation>
    <scope>IDENTIFICATION</scope>
</reference>
<evidence type="ECO:0000256" key="2">
    <source>
        <dbReference type="ARBA" id="ARBA00023065"/>
    </source>
</evidence>
<protein>
    <submittedName>
        <fullName evidence="5">Chloride channel protein</fullName>
    </submittedName>
</protein>
<dbReference type="PANTHER" id="PTHR45720">
    <property type="entry name" value="CHLORIDE CHANNEL PROTEIN 2"/>
    <property type="match status" value="1"/>
</dbReference>
<sequence length="158" mass="17567">LFAVTGVFEKITQTFRNRRKGEASDLSDEERRIWEQEQLNKEIDFSQTVIDPAPFQLVEDASLYKVHSVFSLLGIRRAYVTKCGVLVGVVAVKEIAAAFVRIQAGTLTATTKRPEEEENEELGTEGTTPGLLEIESSESDTDNEDIILASVFEILSTL</sequence>
<dbReference type="AlphaFoldDB" id="A0A183DDS1"/>
<dbReference type="PANTHER" id="PTHR45720:SF10">
    <property type="entry name" value="CHLORIDE CHANNEL PROTEIN 2"/>
    <property type="match status" value="1"/>
</dbReference>
<accession>A0A183DDS1</accession>
<dbReference type="InterPro" id="IPR050970">
    <property type="entry name" value="Cl_channel_volt-gated"/>
</dbReference>
<feature type="compositionally biased region" description="Low complexity" evidence="4">
    <location>
        <begin position="124"/>
        <end position="134"/>
    </location>
</feature>
<proteinExistence type="predicted"/>
<dbReference type="InterPro" id="IPR046342">
    <property type="entry name" value="CBS_dom_sf"/>
</dbReference>
<evidence type="ECO:0000256" key="1">
    <source>
        <dbReference type="ARBA" id="ARBA00022448"/>
    </source>
</evidence>
<feature type="region of interest" description="Disordered" evidence="4">
    <location>
        <begin position="110"/>
        <end position="141"/>
    </location>
</feature>
<organism evidence="5">
    <name type="scientific">Gongylonema pulchrum</name>
    <dbReference type="NCBI Taxonomy" id="637853"/>
    <lineage>
        <taxon>Eukaryota</taxon>
        <taxon>Metazoa</taxon>
        <taxon>Ecdysozoa</taxon>
        <taxon>Nematoda</taxon>
        <taxon>Chromadorea</taxon>
        <taxon>Rhabditida</taxon>
        <taxon>Spirurina</taxon>
        <taxon>Spiruromorpha</taxon>
        <taxon>Spiruroidea</taxon>
        <taxon>Gongylonematidae</taxon>
        <taxon>Gongylonema</taxon>
    </lineage>
</organism>